<feature type="compositionally biased region" description="Polar residues" evidence="2">
    <location>
        <begin position="28"/>
        <end position="43"/>
    </location>
</feature>
<evidence type="ECO:0000256" key="1">
    <source>
        <dbReference type="ARBA" id="ARBA00022729"/>
    </source>
</evidence>
<evidence type="ECO:0000313" key="4">
    <source>
        <dbReference type="EMBL" id="GAA0716182.1"/>
    </source>
</evidence>
<feature type="region of interest" description="Disordered" evidence="2">
    <location>
        <begin position="28"/>
        <end position="51"/>
    </location>
</feature>
<keyword evidence="1" id="KW-0732">Signal</keyword>
<dbReference type="SMART" id="SM00710">
    <property type="entry name" value="PbH1"/>
    <property type="match status" value="5"/>
</dbReference>
<dbReference type="Proteomes" id="UP001501758">
    <property type="component" value="Unassembled WGS sequence"/>
</dbReference>
<dbReference type="InterPro" id="IPR011050">
    <property type="entry name" value="Pectin_lyase_fold/virulence"/>
</dbReference>
<dbReference type="InterPro" id="IPR013783">
    <property type="entry name" value="Ig-like_fold"/>
</dbReference>
<evidence type="ECO:0000313" key="5">
    <source>
        <dbReference type="Proteomes" id="UP001501758"/>
    </source>
</evidence>
<dbReference type="InterPro" id="IPR006626">
    <property type="entry name" value="PbH1"/>
</dbReference>
<evidence type="ECO:0000259" key="3">
    <source>
        <dbReference type="Pfam" id="PF18962"/>
    </source>
</evidence>
<accession>A0ABN1IKP0</accession>
<dbReference type="Pfam" id="PF17957">
    <property type="entry name" value="Big_7"/>
    <property type="match status" value="1"/>
</dbReference>
<dbReference type="InterPro" id="IPR012334">
    <property type="entry name" value="Pectin_lyas_fold"/>
</dbReference>
<protein>
    <recommendedName>
        <fullName evidence="3">Secretion system C-terminal sorting domain-containing protein</fullName>
    </recommendedName>
</protein>
<dbReference type="Gene3D" id="2.60.40.10">
    <property type="entry name" value="Immunoglobulins"/>
    <property type="match status" value="1"/>
</dbReference>
<dbReference type="SUPFAM" id="SSF51126">
    <property type="entry name" value="Pectin lyase-like"/>
    <property type="match status" value="1"/>
</dbReference>
<reference evidence="4 5" key="1">
    <citation type="journal article" date="2019" name="Int. J. Syst. Evol. Microbiol.">
        <title>The Global Catalogue of Microorganisms (GCM) 10K type strain sequencing project: providing services to taxonomists for standard genome sequencing and annotation.</title>
        <authorList>
            <consortium name="The Broad Institute Genomics Platform"/>
            <consortium name="The Broad Institute Genome Sequencing Center for Infectious Disease"/>
            <person name="Wu L."/>
            <person name="Ma J."/>
        </authorList>
    </citation>
    <scope>NUCLEOTIDE SEQUENCE [LARGE SCALE GENOMIC DNA]</scope>
    <source>
        <strain evidence="4 5">JCM 15974</strain>
    </source>
</reference>
<keyword evidence="5" id="KW-1185">Reference proteome</keyword>
<dbReference type="NCBIfam" id="TIGR04183">
    <property type="entry name" value="Por_Secre_tail"/>
    <property type="match status" value="1"/>
</dbReference>
<dbReference type="EMBL" id="BAAAGE010000001">
    <property type="protein sequence ID" value="GAA0716182.1"/>
    <property type="molecule type" value="Genomic_DNA"/>
</dbReference>
<dbReference type="InterPro" id="IPR026444">
    <property type="entry name" value="Secre_tail"/>
</dbReference>
<dbReference type="Gene3D" id="2.160.20.10">
    <property type="entry name" value="Single-stranded right-handed beta-helix, Pectin lyase-like"/>
    <property type="match status" value="1"/>
</dbReference>
<evidence type="ECO:0000256" key="2">
    <source>
        <dbReference type="SAM" id="MobiDB-lite"/>
    </source>
</evidence>
<gene>
    <name evidence="4" type="ORF">GCM10009430_11620</name>
</gene>
<organism evidence="4 5">
    <name type="scientific">Aquimarina litoralis</name>
    <dbReference type="NCBI Taxonomy" id="584605"/>
    <lineage>
        <taxon>Bacteria</taxon>
        <taxon>Pseudomonadati</taxon>
        <taxon>Bacteroidota</taxon>
        <taxon>Flavobacteriia</taxon>
        <taxon>Flavobacteriales</taxon>
        <taxon>Flavobacteriaceae</taxon>
        <taxon>Aquimarina</taxon>
    </lineage>
</organism>
<name>A0ABN1IKP0_9FLAO</name>
<proteinExistence type="predicted"/>
<sequence length="652" mass="71309">MTNAVPGDEIIIASGTYVAPDKFNNQGKASRFASSNDGTSSNPIILRGENPANPPILKGPDGIYDGYALHILGDYWQVKDIIFEEGSKGIVFDNANYGVIENVTVRELGEEGIHLRDGSSFNLVKDCKVYNVGIKKPGIGEGLYVGSDKNQHAGPGDENENSKYDPDCNNNTIEGCIVGPNVTAEGVDVKEGTKNTIIRDCVFSAEGISGENSADAFIDLKGAYGFVYNNTFNLDGSTIINAGIDFLDRGTNYNTGFRNAIFNNTFNLESRGNEIPTARKKQGDPSEIHVWDNVRNPNTPDFPISDGSLNHITQSCPSWNIEPCDGTQNQAPVVSFVNPTTNLTVLLGYDALTVEVNAMDPDGSISDVKLYVDNALVRQINQPPYQWGTGENANELVGLSLGIYTIKAEATDNEGKISDVEFTVTVRDENTGGDGDCSFGTPIATGLPTFDNASFDHAHVLGQGPDVSNISRLRISWNLEENKLDRFDMNTSDGVPEFYMNLKDVISYDFNTSQPELTISNSNLAGWDGSYWVTKDGDNFVMVSKNNGFTIYFNNAVESPECESTLSNPDFSERELQVTIYPNPVNQKHLHIVAVSKEEKTVEVIDLLGKRIISQKLDTNDPKVDVSSLHQGTYILLIKSDNNKESLFFVKK</sequence>
<comment type="caution">
    <text evidence="4">The sequence shown here is derived from an EMBL/GenBank/DDBJ whole genome shotgun (WGS) entry which is preliminary data.</text>
</comment>
<dbReference type="Pfam" id="PF18962">
    <property type="entry name" value="Por_Secre_tail"/>
    <property type="match status" value="1"/>
</dbReference>
<feature type="domain" description="Secretion system C-terminal sorting" evidence="3">
    <location>
        <begin position="580"/>
        <end position="645"/>
    </location>
</feature>